<protein>
    <submittedName>
        <fullName evidence="1">Phosphoglycerate mutase</fullName>
    </submittedName>
</protein>
<dbReference type="Proteomes" id="UP000182703">
    <property type="component" value="Chromosome"/>
</dbReference>
<dbReference type="SMART" id="SM00855">
    <property type="entry name" value="PGAM"/>
    <property type="match status" value="1"/>
</dbReference>
<gene>
    <name evidence="1" type="ORF">BOQ54_12065</name>
</gene>
<accession>A0AAC9NZ10</accession>
<name>A0AAC9NZ10_9HYPH</name>
<dbReference type="InterPro" id="IPR029033">
    <property type="entry name" value="His_PPase_superfam"/>
</dbReference>
<dbReference type="InterPro" id="IPR013078">
    <property type="entry name" value="His_Pase_superF_clade-1"/>
</dbReference>
<keyword evidence="2" id="KW-1185">Reference proteome</keyword>
<evidence type="ECO:0000313" key="1">
    <source>
        <dbReference type="EMBL" id="APF37972.1"/>
    </source>
</evidence>
<dbReference type="AlphaFoldDB" id="A0AAC9NZ10"/>
<sequence>MPSLAPMLRLMLLRHAKSAWPAGAADHERPLAPRGREAAPLMGRYLAGEHLVPDLAIVSTSKRTQETWALVAPAFAEEVPKRDERRIYEAKTDAILAAIRSTGPDVRTLLVIGHNPGFADLATRLVGHGDRYAFARLRQKYPTAGLAVIDFDVASWADVAEHGGRLDRFVTPKMIGGEDED</sequence>
<dbReference type="Pfam" id="PF00300">
    <property type="entry name" value="His_Phos_1"/>
    <property type="match status" value="1"/>
</dbReference>
<reference evidence="1 2" key="1">
    <citation type="submission" date="2016-11" db="EMBL/GenBank/DDBJ databases">
        <title>Complete genome sequence of the aerobically denitrifying bacterium Chelatococcus daeguensis TAD1.</title>
        <authorList>
            <person name="Yang Y."/>
            <person name="Huang S."/>
            <person name="Lin E."/>
        </authorList>
    </citation>
    <scope>NUCLEOTIDE SEQUENCE [LARGE SCALE GENOMIC DNA]</scope>
    <source>
        <strain evidence="1 2">TAD1</strain>
    </source>
</reference>
<dbReference type="SUPFAM" id="SSF53254">
    <property type="entry name" value="Phosphoglycerate mutase-like"/>
    <property type="match status" value="1"/>
</dbReference>
<dbReference type="EMBL" id="CP018095">
    <property type="protein sequence ID" value="APF37972.1"/>
    <property type="molecule type" value="Genomic_DNA"/>
</dbReference>
<dbReference type="PANTHER" id="PTHR47623">
    <property type="entry name" value="OS09G0287300 PROTEIN"/>
    <property type="match status" value="1"/>
</dbReference>
<evidence type="ECO:0000313" key="2">
    <source>
        <dbReference type="Proteomes" id="UP000182703"/>
    </source>
</evidence>
<dbReference type="KEGG" id="cdq:BOQ54_12065"/>
<organism evidence="1 2">
    <name type="scientific">Chelatococcus daeguensis</name>
    <dbReference type="NCBI Taxonomy" id="444444"/>
    <lineage>
        <taxon>Bacteria</taxon>
        <taxon>Pseudomonadati</taxon>
        <taxon>Pseudomonadota</taxon>
        <taxon>Alphaproteobacteria</taxon>
        <taxon>Hyphomicrobiales</taxon>
        <taxon>Chelatococcaceae</taxon>
        <taxon>Chelatococcus</taxon>
    </lineage>
</organism>
<dbReference type="Gene3D" id="3.40.50.1240">
    <property type="entry name" value="Phosphoglycerate mutase-like"/>
    <property type="match status" value="1"/>
</dbReference>
<dbReference type="PANTHER" id="PTHR47623:SF1">
    <property type="entry name" value="OS09G0287300 PROTEIN"/>
    <property type="match status" value="1"/>
</dbReference>
<dbReference type="CDD" id="cd07067">
    <property type="entry name" value="HP_PGM_like"/>
    <property type="match status" value="1"/>
</dbReference>
<proteinExistence type="predicted"/>